<dbReference type="SUPFAM" id="SSF109998">
    <property type="entry name" value="Triger factor/SurA peptide-binding domain-like"/>
    <property type="match status" value="1"/>
</dbReference>
<comment type="similarity">
    <text evidence="11">Belongs to the PpiD chaperone family.</text>
</comment>
<evidence type="ECO:0000256" key="14">
    <source>
        <dbReference type="SAM" id="MobiDB-lite"/>
    </source>
</evidence>
<feature type="transmembrane region" description="Helical" evidence="15">
    <location>
        <begin position="29"/>
        <end position="48"/>
    </location>
</feature>
<evidence type="ECO:0000313" key="18">
    <source>
        <dbReference type="Proteomes" id="UP000199328"/>
    </source>
</evidence>
<evidence type="ECO:0000256" key="8">
    <source>
        <dbReference type="ARBA" id="ARBA00023186"/>
    </source>
</evidence>
<evidence type="ECO:0000256" key="2">
    <source>
        <dbReference type="ARBA" id="ARBA00018370"/>
    </source>
</evidence>
<evidence type="ECO:0000256" key="7">
    <source>
        <dbReference type="ARBA" id="ARBA00023136"/>
    </source>
</evidence>
<keyword evidence="6 15" id="KW-1133">Transmembrane helix</keyword>
<reference evidence="18" key="1">
    <citation type="submission" date="2016-10" db="EMBL/GenBank/DDBJ databases">
        <authorList>
            <person name="Varghese N."/>
            <person name="Submissions S."/>
        </authorList>
    </citation>
    <scope>NUCLEOTIDE SEQUENCE [LARGE SCALE GENOMIC DNA]</scope>
    <source>
        <strain evidence="18">CGMCC 1.10789</strain>
    </source>
</reference>
<dbReference type="SUPFAM" id="SSF54534">
    <property type="entry name" value="FKBP-like"/>
    <property type="match status" value="1"/>
</dbReference>
<comment type="subcellular location">
    <subcellularLocation>
        <location evidence="1">Cell inner membrane</location>
        <topology evidence="1">Single-pass type II membrane protein</topology>
        <orientation evidence="1">Periplasmic side</orientation>
    </subcellularLocation>
</comment>
<dbReference type="InterPro" id="IPR027304">
    <property type="entry name" value="Trigger_fact/SurA_dom_sf"/>
</dbReference>
<evidence type="ECO:0000256" key="5">
    <source>
        <dbReference type="ARBA" id="ARBA00022692"/>
    </source>
</evidence>
<evidence type="ECO:0000256" key="11">
    <source>
        <dbReference type="ARBA" id="ARBA00038408"/>
    </source>
</evidence>
<feature type="domain" description="PpiC" evidence="16">
    <location>
        <begin position="406"/>
        <end position="488"/>
    </location>
</feature>
<keyword evidence="8" id="KW-0143">Chaperone</keyword>
<dbReference type="STRING" id="990712.SAMN05216257_102378"/>
<accession>A0A1G9B2H0</accession>
<evidence type="ECO:0000256" key="1">
    <source>
        <dbReference type="ARBA" id="ARBA00004382"/>
    </source>
</evidence>
<dbReference type="GO" id="GO:0005886">
    <property type="term" value="C:plasma membrane"/>
    <property type="evidence" value="ECO:0007669"/>
    <property type="project" value="UniProtKB-SubCell"/>
</dbReference>
<dbReference type="RefSeq" id="WP_092499079.1">
    <property type="nucleotide sequence ID" value="NZ_FNFV01000002.1"/>
</dbReference>
<evidence type="ECO:0000256" key="15">
    <source>
        <dbReference type="SAM" id="Phobius"/>
    </source>
</evidence>
<dbReference type="InterPro" id="IPR000297">
    <property type="entry name" value="PPIase_PpiC"/>
</dbReference>
<dbReference type="Pfam" id="PF13624">
    <property type="entry name" value="SurA_N_3"/>
    <property type="match status" value="1"/>
</dbReference>
<dbReference type="PANTHER" id="PTHR47529">
    <property type="entry name" value="PEPTIDYL-PROLYL CIS-TRANS ISOMERASE D"/>
    <property type="match status" value="1"/>
</dbReference>
<evidence type="ECO:0000256" key="10">
    <source>
        <dbReference type="ARBA" id="ARBA00031484"/>
    </source>
</evidence>
<dbReference type="InterPro" id="IPR052029">
    <property type="entry name" value="PpiD_chaperone"/>
</dbReference>
<evidence type="ECO:0000256" key="9">
    <source>
        <dbReference type="ARBA" id="ARBA00030642"/>
    </source>
</evidence>
<evidence type="ECO:0000256" key="4">
    <source>
        <dbReference type="ARBA" id="ARBA00022519"/>
    </source>
</evidence>
<name>A0A1G9B2H0_9RHOB</name>
<evidence type="ECO:0000256" key="6">
    <source>
        <dbReference type="ARBA" id="ARBA00022989"/>
    </source>
</evidence>
<keyword evidence="7 15" id="KW-0472">Membrane</keyword>
<dbReference type="EMBL" id="FNFV01000002">
    <property type="protein sequence ID" value="SDK33776.1"/>
    <property type="molecule type" value="Genomic_DNA"/>
</dbReference>
<protein>
    <recommendedName>
        <fullName evidence="2">Parvulin-like PPIase</fullName>
    </recommendedName>
    <alternativeName>
        <fullName evidence="9">Peptidyl-prolyl cis-trans isomerase plp</fullName>
    </alternativeName>
    <alternativeName>
        <fullName evidence="12">Periplasmic chaperone PpiD</fullName>
    </alternativeName>
    <alternativeName>
        <fullName evidence="13">Periplasmic folding chaperone</fullName>
    </alternativeName>
    <alternativeName>
        <fullName evidence="10">Rotamase plp</fullName>
    </alternativeName>
</protein>
<dbReference type="Pfam" id="PF13145">
    <property type="entry name" value="Rotamase_2"/>
    <property type="match status" value="2"/>
</dbReference>
<dbReference type="AlphaFoldDB" id="A0A1G9B2H0"/>
<keyword evidence="17" id="KW-0413">Isomerase</keyword>
<dbReference type="OrthoDB" id="9768393at2"/>
<evidence type="ECO:0000259" key="16">
    <source>
        <dbReference type="Pfam" id="PF13145"/>
    </source>
</evidence>
<keyword evidence="18" id="KW-1185">Reference proteome</keyword>
<keyword evidence="4" id="KW-0997">Cell inner membrane</keyword>
<dbReference type="Gene3D" id="1.10.4030.10">
    <property type="entry name" value="Porin chaperone SurA, peptide-binding domain"/>
    <property type="match status" value="1"/>
</dbReference>
<evidence type="ECO:0000313" key="17">
    <source>
        <dbReference type="EMBL" id="SDK33776.1"/>
    </source>
</evidence>
<evidence type="ECO:0000256" key="3">
    <source>
        <dbReference type="ARBA" id="ARBA00022475"/>
    </source>
</evidence>
<dbReference type="InterPro" id="IPR046357">
    <property type="entry name" value="PPIase_dom_sf"/>
</dbReference>
<proteinExistence type="inferred from homology"/>
<keyword evidence="5 15" id="KW-0812">Transmembrane</keyword>
<keyword evidence="3" id="KW-1003">Cell membrane</keyword>
<feature type="region of interest" description="Disordered" evidence="14">
    <location>
        <begin position="1"/>
        <end position="20"/>
    </location>
</feature>
<dbReference type="Gene3D" id="3.10.50.40">
    <property type="match status" value="1"/>
</dbReference>
<dbReference type="PANTHER" id="PTHR47529:SF1">
    <property type="entry name" value="PERIPLASMIC CHAPERONE PPID"/>
    <property type="match status" value="1"/>
</dbReference>
<sequence length="633" mass="69076">MAGKRKSRETAKAASGEETGRRKGGLSRAVVWIILALVIVGLGGYGAVNFGGRIESIGKVGDTPIPIERYARALNEEMRALQAQTGQNFTLSQLQAFGLDRAILARVVGEVALEDEAARAGISVGDVELGRQLREIGAFKGLDGNFDRQAYEFALDRLGMSAREFEEQLRAEIARTILQAGIVSAIETPPVLVDTLVAWLGERRDVTWARIGPEDIEGEIGLPTEEDLKAYYEEHAERYTLPETKVITYAWLTPDMLIDRIEVDEAALRELYEARRDQYDQPERRLVERLVFPDAASAEAARARLDAGEITFEELVAERGLKLEDIDLGDVTREDLGEAGDEVFALSEPGIVGPVETPLGPALFRVNGILPAQKVGFEESREELLQEYAADQAARLVGEQIEPISDLLAGGATLEELAQETDMELGHIAWTPQSEDGIAAYEAFREAAAAAQPGDFPEVRELDDGGIFALRVDEIRPPTLPPLEEVREQVIADWQRDLRALRMAEKAAALADAIERGADMAALGLELSEEKGLKRDSFLEGVPADFTRTLFAMKPGEARVVRGEDAAFLLRLDAVHAADPDDPDLAATRERISERYAQAVAQDVLAAFTEAVEAEAGISLDTAAINAVHAQFP</sequence>
<evidence type="ECO:0000256" key="13">
    <source>
        <dbReference type="ARBA" id="ARBA00042775"/>
    </source>
</evidence>
<feature type="domain" description="PpiC" evidence="16">
    <location>
        <begin position="263"/>
        <end position="381"/>
    </location>
</feature>
<evidence type="ECO:0000256" key="12">
    <source>
        <dbReference type="ARBA" id="ARBA00040743"/>
    </source>
</evidence>
<dbReference type="Proteomes" id="UP000199328">
    <property type="component" value="Unassembled WGS sequence"/>
</dbReference>
<gene>
    <name evidence="17" type="ORF">SAMN05216257_102378</name>
</gene>
<organism evidence="17 18">
    <name type="scientific">Meinhardsimonia xiamenensis</name>
    <dbReference type="NCBI Taxonomy" id="990712"/>
    <lineage>
        <taxon>Bacteria</taxon>
        <taxon>Pseudomonadati</taxon>
        <taxon>Pseudomonadota</taxon>
        <taxon>Alphaproteobacteria</taxon>
        <taxon>Rhodobacterales</taxon>
        <taxon>Paracoccaceae</taxon>
        <taxon>Meinhardsimonia</taxon>
    </lineage>
</organism>
<dbReference type="GO" id="GO:0003755">
    <property type="term" value="F:peptidyl-prolyl cis-trans isomerase activity"/>
    <property type="evidence" value="ECO:0007669"/>
    <property type="project" value="InterPro"/>
</dbReference>